<keyword evidence="3 12" id="KW-0138">CF(0)</keyword>
<accession>A0A1G2Q203</accession>
<dbReference type="PANTHER" id="PTHR33445:SF2">
    <property type="entry name" value="ATP SYNTHASE SUBUNIT B', CHLOROPLASTIC"/>
    <property type="match status" value="1"/>
</dbReference>
<gene>
    <name evidence="12" type="primary">atpF</name>
    <name evidence="15" type="ORF">A2226_00370</name>
</gene>
<evidence type="ECO:0000256" key="14">
    <source>
        <dbReference type="SAM" id="Coils"/>
    </source>
</evidence>
<evidence type="ECO:0000256" key="12">
    <source>
        <dbReference type="HAMAP-Rule" id="MF_01398"/>
    </source>
</evidence>
<sequence>MELLTKLGIDWKLLIAQAVNFLIVLAVLYRFLYKPLLKFLDERKRRIESSLTEAKRIESELKNLEQKRIESDREARRQAQEIIVAAEKEAEIRRQEVINKMKQEAQAALEEAKQRFESEKEEAMRSLRQDSARLITQALTKVIGKLPSGEVDKKLVSEAVEEVSRRRTKS</sequence>
<keyword evidence="12" id="KW-1003">Cell membrane</keyword>
<dbReference type="CDD" id="cd06503">
    <property type="entry name" value="ATP-synt_Fo_b"/>
    <property type="match status" value="1"/>
</dbReference>
<name>A0A1G2Q203_9BACT</name>
<dbReference type="Gene3D" id="6.10.250.1580">
    <property type="match status" value="1"/>
</dbReference>
<feature type="coiled-coil region" evidence="14">
    <location>
        <begin position="40"/>
        <end position="129"/>
    </location>
</feature>
<evidence type="ECO:0000256" key="1">
    <source>
        <dbReference type="ARBA" id="ARBA00005513"/>
    </source>
</evidence>
<evidence type="ECO:0000256" key="9">
    <source>
        <dbReference type="ARBA" id="ARBA00023310"/>
    </source>
</evidence>
<keyword evidence="5 12" id="KW-0375">Hydrogen ion transport</keyword>
<dbReference type="GO" id="GO:0012505">
    <property type="term" value="C:endomembrane system"/>
    <property type="evidence" value="ECO:0007669"/>
    <property type="project" value="UniProtKB-SubCell"/>
</dbReference>
<dbReference type="InterPro" id="IPR050059">
    <property type="entry name" value="ATP_synthase_B_chain"/>
</dbReference>
<evidence type="ECO:0000256" key="2">
    <source>
        <dbReference type="ARBA" id="ARBA00022448"/>
    </source>
</evidence>
<dbReference type="Proteomes" id="UP000178936">
    <property type="component" value="Unassembled WGS sequence"/>
</dbReference>
<dbReference type="InterPro" id="IPR002146">
    <property type="entry name" value="ATP_synth_b/b'su_bac/chlpt"/>
</dbReference>
<dbReference type="HAMAP" id="MF_01398">
    <property type="entry name" value="ATP_synth_b_bprime"/>
    <property type="match status" value="1"/>
</dbReference>
<evidence type="ECO:0000256" key="5">
    <source>
        <dbReference type="ARBA" id="ARBA00022781"/>
    </source>
</evidence>
<comment type="subunit">
    <text evidence="12">F-type ATPases have 2 components, F(1) - the catalytic core - and F(0) - the membrane proton channel. F(1) has five subunits: alpha(3), beta(3), gamma(1), delta(1), epsilon(1). F(0) has three main subunits: a(1), b(2) and c(10-14). The alpha and beta chains form an alternating ring which encloses part of the gamma chain. F(1) is attached to F(0) by a central stalk formed by the gamma and epsilon chains, while a peripheral stalk is formed by the delta and b chains.</text>
</comment>
<dbReference type="GO" id="GO:0046961">
    <property type="term" value="F:proton-transporting ATPase activity, rotational mechanism"/>
    <property type="evidence" value="ECO:0007669"/>
    <property type="project" value="TreeGrafter"/>
</dbReference>
<comment type="function">
    <text evidence="12">Component of the F(0) channel, it forms part of the peripheral stalk, linking F(1) to F(0).</text>
</comment>
<dbReference type="PANTHER" id="PTHR33445">
    <property type="entry name" value="ATP SYNTHASE SUBUNIT B', CHLOROPLASTIC"/>
    <property type="match status" value="1"/>
</dbReference>
<evidence type="ECO:0000313" key="15">
    <source>
        <dbReference type="EMBL" id="OHA54606.1"/>
    </source>
</evidence>
<dbReference type="EMBL" id="MHTB01000044">
    <property type="protein sequence ID" value="OHA54606.1"/>
    <property type="molecule type" value="Genomic_DNA"/>
</dbReference>
<reference evidence="15 16" key="1">
    <citation type="journal article" date="2016" name="Nat. Commun.">
        <title>Thousands of microbial genomes shed light on interconnected biogeochemical processes in an aquifer system.</title>
        <authorList>
            <person name="Anantharaman K."/>
            <person name="Brown C.T."/>
            <person name="Hug L.A."/>
            <person name="Sharon I."/>
            <person name="Castelle C.J."/>
            <person name="Probst A.J."/>
            <person name="Thomas B.C."/>
            <person name="Singh A."/>
            <person name="Wilkins M.J."/>
            <person name="Karaoz U."/>
            <person name="Brodie E.L."/>
            <person name="Williams K.H."/>
            <person name="Hubbard S.S."/>
            <person name="Banfield J.F."/>
        </authorList>
    </citation>
    <scope>NUCLEOTIDE SEQUENCE [LARGE SCALE GENOMIC DNA]</scope>
</reference>
<comment type="subcellular location">
    <subcellularLocation>
        <location evidence="12">Cell membrane</location>
        <topology evidence="12">Single-pass membrane protein</topology>
    </subcellularLocation>
    <subcellularLocation>
        <location evidence="11">Endomembrane system</location>
        <topology evidence="11">Single-pass membrane protein</topology>
    </subcellularLocation>
</comment>
<dbReference type="GO" id="GO:0045259">
    <property type="term" value="C:proton-transporting ATP synthase complex"/>
    <property type="evidence" value="ECO:0007669"/>
    <property type="project" value="UniProtKB-KW"/>
</dbReference>
<keyword evidence="4 12" id="KW-0812">Transmembrane</keyword>
<dbReference type="GO" id="GO:0005886">
    <property type="term" value="C:plasma membrane"/>
    <property type="evidence" value="ECO:0007669"/>
    <property type="project" value="UniProtKB-SubCell"/>
</dbReference>
<keyword evidence="7 12" id="KW-0406">Ion transport</keyword>
<keyword evidence="2 12" id="KW-0813">Transport</keyword>
<evidence type="ECO:0000256" key="10">
    <source>
        <dbReference type="ARBA" id="ARBA00025198"/>
    </source>
</evidence>
<dbReference type="GO" id="GO:0046933">
    <property type="term" value="F:proton-transporting ATP synthase activity, rotational mechanism"/>
    <property type="evidence" value="ECO:0007669"/>
    <property type="project" value="UniProtKB-UniRule"/>
</dbReference>
<dbReference type="InterPro" id="IPR005864">
    <property type="entry name" value="ATP_synth_F0_bsu_bac"/>
</dbReference>
<proteinExistence type="inferred from homology"/>
<evidence type="ECO:0000256" key="6">
    <source>
        <dbReference type="ARBA" id="ARBA00022989"/>
    </source>
</evidence>
<protein>
    <recommendedName>
        <fullName evidence="12">ATP synthase subunit b</fullName>
    </recommendedName>
    <alternativeName>
        <fullName evidence="12">ATP synthase F(0) sector subunit b</fullName>
    </alternativeName>
    <alternativeName>
        <fullName evidence="12">ATPase subunit I</fullName>
    </alternativeName>
    <alternativeName>
        <fullName evidence="12">F-type ATPase subunit b</fullName>
        <shortName evidence="12">F-ATPase subunit b</shortName>
    </alternativeName>
</protein>
<dbReference type="NCBIfam" id="TIGR01144">
    <property type="entry name" value="ATP_synt_b"/>
    <property type="match status" value="1"/>
</dbReference>
<evidence type="ECO:0000313" key="16">
    <source>
        <dbReference type="Proteomes" id="UP000178936"/>
    </source>
</evidence>
<evidence type="ECO:0000256" key="11">
    <source>
        <dbReference type="ARBA" id="ARBA00037847"/>
    </source>
</evidence>
<keyword evidence="14" id="KW-0175">Coiled coil</keyword>
<evidence type="ECO:0000256" key="8">
    <source>
        <dbReference type="ARBA" id="ARBA00023136"/>
    </source>
</evidence>
<comment type="function">
    <text evidence="10 12">F(1)F(0) ATP synthase produces ATP from ADP in the presence of a proton or sodium gradient. F-type ATPases consist of two structural domains, F(1) containing the extramembraneous catalytic core and F(0) containing the membrane proton channel, linked together by a central stalk and a peripheral stalk. During catalysis, ATP synthesis in the catalytic domain of F(1) is coupled via a rotary mechanism of the central stalk subunits to proton translocation.</text>
</comment>
<comment type="caution">
    <text evidence="15">The sequence shown here is derived from an EMBL/GenBank/DDBJ whole genome shotgun (WGS) entry which is preliminary data.</text>
</comment>
<organism evidence="15 16">
    <name type="scientific">Candidatus Veblenbacteria bacterium RIFOXYA2_FULL_43_9</name>
    <dbReference type="NCBI Taxonomy" id="1802425"/>
    <lineage>
        <taxon>Bacteria</taxon>
        <taxon>Candidatus Vebleniibacteriota</taxon>
    </lineage>
</organism>
<evidence type="ECO:0000256" key="3">
    <source>
        <dbReference type="ARBA" id="ARBA00022547"/>
    </source>
</evidence>
<evidence type="ECO:0000256" key="13">
    <source>
        <dbReference type="RuleBase" id="RU003848"/>
    </source>
</evidence>
<dbReference type="AlphaFoldDB" id="A0A1G2Q203"/>
<dbReference type="Pfam" id="PF00430">
    <property type="entry name" value="ATP-synt_B"/>
    <property type="match status" value="1"/>
</dbReference>
<evidence type="ECO:0000256" key="4">
    <source>
        <dbReference type="ARBA" id="ARBA00022692"/>
    </source>
</evidence>
<keyword evidence="9 12" id="KW-0066">ATP synthesis</keyword>
<keyword evidence="6 12" id="KW-1133">Transmembrane helix</keyword>
<comment type="similarity">
    <text evidence="1 12 13">Belongs to the ATPase B chain family.</text>
</comment>
<feature type="transmembrane region" description="Helical" evidence="12">
    <location>
        <begin position="13"/>
        <end position="33"/>
    </location>
</feature>
<keyword evidence="8 12" id="KW-0472">Membrane</keyword>
<evidence type="ECO:0000256" key="7">
    <source>
        <dbReference type="ARBA" id="ARBA00023065"/>
    </source>
</evidence>